<dbReference type="InterPro" id="IPR036855">
    <property type="entry name" value="Znf_CCCH_sf"/>
</dbReference>
<dbReference type="GO" id="GO:0008270">
    <property type="term" value="F:zinc ion binding"/>
    <property type="evidence" value="ECO:0007669"/>
    <property type="project" value="UniProtKB-KW"/>
</dbReference>
<dbReference type="SMART" id="SM00336">
    <property type="entry name" value="BBOX"/>
    <property type="match status" value="2"/>
</dbReference>
<dbReference type="InterPro" id="IPR000571">
    <property type="entry name" value="Znf_CCCH"/>
</dbReference>
<feature type="compositionally biased region" description="Basic and acidic residues" evidence="6">
    <location>
        <begin position="437"/>
        <end position="452"/>
    </location>
</feature>
<evidence type="ECO:0000256" key="4">
    <source>
        <dbReference type="PROSITE-ProRule" id="PRU00024"/>
    </source>
</evidence>
<dbReference type="GO" id="GO:0061630">
    <property type="term" value="F:ubiquitin protein ligase activity"/>
    <property type="evidence" value="ECO:0007669"/>
    <property type="project" value="InterPro"/>
</dbReference>
<feature type="domain" description="C3H1-type" evidence="7">
    <location>
        <begin position="108"/>
        <end position="135"/>
    </location>
</feature>
<reference evidence="10" key="1">
    <citation type="submission" date="2023-04" db="EMBL/GenBank/DDBJ databases">
        <title>Phytophthora fragariaefolia NBRC 109709.</title>
        <authorList>
            <person name="Ichikawa N."/>
            <person name="Sato H."/>
            <person name="Tonouchi N."/>
        </authorList>
    </citation>
    <scope>NUCLEOTIDE SEQUENCE</scope>
    <source>
        <strain evidence="10">NBRC 109709</strain>
    </source>
</reference>
<dbReference type="Gene3D" id="4.10.1000.10">
    <property type="entry name" value="Zinc finger, CCCH-type"/>
    <property type="match status" value="1"/>
</dbReference>
<dbReference type="Pfam" id="PF22586">
    <property type="entry name" value="ANCHR-like_BBOX"/>
    <property type="match status" value="1"/>
</dbReference>
<dbReference type="AlphaFoldDB" id="A0A9W6XW39"/>
<evidence type="ECO:0000259" key="7">
    <source>
        <dbReference type="PROSITE" id="PS50103"/>
    </source>
</evidence>
<comment type="caution">
    <text evidence="10">The sequence shown here is derived from an EMBL/GenBank/DDBJ whole genome shotgun (WGS) entry which is preliminary data.</text>
</comment>
<protein>
    <submittedName>
        <fullName evidence="10">Unnamed protein product</fullName>
    </submittedName>
</protein>
<feature type="domain" description="C3H1-type" evidence="7">
    <location>
        <begin position="217"/>
        <end position="244"/>
    </location>
</feature>
<feature type="region of interest" description="Disordered" evidence="6">
    <location>
        <begin position="764"/>
        <end position="784"/>
    </location>
</feature>
<evidence type="ECO:0000256" key="3">
    <source>
        <dbReference type="ARBA" id="ARBA00022833"/>
    </source>
</evidence>
<feature type="compositionally biased region" description="Acidic residues" evidence="6">
    <location>
        <begin position="579"/>
        <end position="588"/>
    </location>
</feature>
<dbReference type="GO" id="GO:0000209">
    <property type="term" value="P:protein polyubiquitination"/>
    <property type="evidence" value="ECO:0007669"/>
    <property type="project" value="InterPro"/>
</dbReference>
<dbReference type="PROSITE" id="PS51061">
    <property type="entry name" value="R3H"/>
    <property type="match status" value="1"/>
</dbReference>
<dbReference type="GO" id="GO:0003676">
    <property type="term" value="F:nucleic acid binding"/>
    <property type="evidence" value="ECO:0007669"/>
    <property type="project" value="UniProtKB-UniRule"/>
</dbReference>
<dbReference type="Gene3D" id="3.30.1370.50">
    <property type="entry name" value="R3H-like domain"/>
    <property type="match status" value="1"/>
</dbReference>
<organism evidence="10 11">
    <name type="scientific">Phytophthora fragariaefolia</name>
    <dbReference type="NCBI Taxonomy" id="1490495"/>
    <lineage>
        <taxon>Eukaryota</taxon>
        <taxon>Sar</taxon>
        <taxon>Stramenopiles</taxon>
        <taxon>Oomycota</taxon>
        <taxon>Peronosporomycetes</taxon>
        <taxon>Peronosporales</taxon>
        <taxon>Peronosporaceae</taxon>
        <taxon>Phytophthora</taxon>
    </lineage>
</organism>
<dbReference type="InterPro" id="IPR012677">
    <property type="entry name" value="Nucleotide-bd_a/b_plait_sf"/>
</dbReference>
<sequence length="784" mass="83732">MAMANGEDATIELSGIGTELSDAILMNMYRTYGPIVRVRHNGSNSAYVSIGRLERVAVAVLLLSDHVVCKCSQVVFERNQHALNAVEATNGAVVYGKTLKVKLQHTFKKVSRPCRGFAAGICRKGDMCKYLHVTDDAAFAPTAADTKAPKAPREKKKKTPRPAEPAKDAEPRAVPPEVKAIPENNVCRHFSRGYCAQGSACKFAHVLGLPKPDAPTGKVAQLCQFYESGLCTRGDACRFIHVPKAAATPAKTAAAKDSAESDSDEESKRADEQNEENRTCVECEKPGVAVWQCAKCDNSLYCDDCNSAVHRARVMAKHKRSKLPPVPKLPSCGECESKIASVQCEQCEVALCASCDASVHKFKSLRKHTRVKLSTNVEKAKSKAKEPREDKKKKEDKKPQVTKSAPQPRIQDPVQYVESVPQLDFSSESESSDSEDEKMPEALPAKRDDDKPMPAANNSSESEEDFDDVKPQSSVPITTTPVVQEEASESSEPDSDDDLDDMPATKPTPPRASVPKMELSSDSSDSSDDEFSNSTPAPTSAPKAAVPSDSEDKSEDEATTTPASKPLPASKPTLAEMSSESESDSDDEASSKPAAKSKSIPAPKPVVKKASSSSSESGSDSTDDSDDEASSKPATKAKAAPAPKPMAKKSSSSSSSESSDSDSSDSSEDEAPPAKPAAKPTPAPRRVPARSNKAGGISEGSSHTLVKKIEAFSESSEGGELHLDANLNGFERLLAHDCAERLGLAHESTGEGLERHIIISRAGVKRPAADSGNGQKAKKSRHHR</sequence>
<keyword evidence="1 5" id="KW-0479">Metal-binding</keyword>
<feature type="compositionally biased region" description="Acidic residues" evidence="6">
    <location>
        <begin position="659"/>
        <end position="671"/>
    </location>
</feature>
<feature type="compositionally biased region" description="Low complexity" evidence="6">
    <location>
        <begin position="631"/>
        <end position="641"/>
    </location>
</feature>
<keyword evidence="3 5" id="KW-0862">Zinc</keyword>
<dbReference type="SMART" id="SM00356">
    <property type="entry name" value="ZnF_C3H1"/>
    <property type="match status" value="3"/>
</dbReference>
<accession>A0A9W6XW39</accession>
<feature type="region of interest" description="Disordered" evidence="6">
    <location>
        <begin position="143"/>
        <end position="177"/>
    </location>
</feature>
<dbReference type="InterPro" id="IPR045072">
    <property type="entry name" value="MKRN-like"/>
</dbReference>
<keyword evidence="11" id="KW-1185">Reference proteome</keyword>
<evidence type="ECO:0000313" key="11">
    <source>
        <dbReference type="Proteomes" id="UP001165121"/>
    </source>
</evidence>
<evidence type="ECO:0000313" key="10">
    <source>
        <dbReference type="EMBL" id="GMF46970.1"/>
    </source>
</evidence>
<dbReference type="PROSITE" id="PS50119">
    <property type="entry name" value="ZF_BBOX"/>
    <property type="match status" value="1"/>
</dbReference>
<keyword evidence="2 4" id="KW-0863">Zinc-finger</keyword>
<dbReference type="Proteomes" id="UP001165121">
    <property type="component" value="Unassembled WGS sequence"/>
</dbReference>
<dbReference type="OrthoDB" id="411372at2759"/>
<evidence type="ECO:0000259" key="9">
    <source>
        <dbReference type="PROSITE" id="PS51061"/>
    </source>
</evidence>
<feature type="region of interest" description="Disordered" evidence="6">
    <location>
        <begin position="373"/>
        <end position="703"/>
    </location>
</feature>
<feature type="domain" description="C3H1-type" evidence="7">
    <location>
        <begin position="181"/>
        <end position="208"/>
    </location>
</feature>
<dbReference type="Pfam" id="PF01424">
    <property type="entry name" value="R3H"/>
    <property type="match status" value="1"/>
</dbReference>
<feature type="region of interest" description="Disordered" evidence="6">
    <location>
        <begin position="248"/>
        <end position="273"/>
    </location>
</feature>
<feature type="compositionally biased region" description="Polar residues" evidence="6">
    <location>
        <begin position="471"/>
        <end position="482"/>
    </location>
</feature>
<dbReference type="SUPFAM" id="SSF54928">
    <property type="entry name" value="RNA-binding domain, RBD"/>
    <property type="match status" value="1"/>
</dbReference>
<proteinExistence type="predicted"/>
<feature type="compositionally biased region" description="Low complexity" evidence="6">
    <location>
        <begin position="608"/>
        <end position="620"/>
    </location>
</feature>
<dbReference type="SUPFAM" id="SSF82708">
    <property type="entry name" value="R3H domain"/>
    <property type="match status" value="1"/>
</dbReference>
<feature type="domain" description="R3H" evidence="9">
    <location>
        <begin position="699"/>
        <end position="763"/>
    </location>
</feature>
<evidence type="ECO:0000256" key="5">
    <source>
        <dbReference type="PROSITE-ProRule" id="PRU00723"/>
    </source>
</evidence>
<dbReference type="Gene3D" id="3.30.70.330">
    <property type="match status" value="1"/>
</dbReference>
<dbReference type="CDD" id="cd02325">
    <property type="entry name" value="R3H"/>
    <property type="match status" value="1"/>
</dbReference>
<feature type="compositionally biased region" description="Low complexity" evidence="6">
    <location>
        <begin position="591"/>
        <end position="601"/>
    </location>
</feature>
<evidence type="ECO:0000256" key="1">
    <source>
        <dbReference type="ARBA" id="ARBA00022723"/>
    </source>
</evidence>
<feature type="domain" description="B box-type" evidence="8">
    <location>
        <begin position="327"/>
        <end position="373"/>
    </location>
</feature>
<feature type="compositionally biased region" description="Low complexity" evidence="6">
    <location>
        <begin position="532"/>
        <end position="548"/>
    </location>
</feature>
<dbReference type="PROSITE" id="PS50103">
    <property type="entry name" value="ZF_C3H1"/>
    <property type="match status" value="3"/>
</dbReference>
<feature type="zinc finger region" description="C3H1-type" evidence="5">
    <location>
        <begin position="181"/>
        <end position="208"/>
    </location>
</feature>
<evidence type="ECO:0000259" key="8">
    <source>
        <dbReference type="PROSITE" id="PS50119"/>
    </source>
</evidence>
<feature type="compositionally biased region" description="Acidic residues" evidence="6">
    <location>
        <begin position="486"/>
        <end position="501"/>
    </location>
</feature>
<evidence type="ECO:0000256" key="2">
    <source>
        <dbReference type="ARBA" id="ARBA00022771"/>
    </source>
</evidence>
<dbReference type="SMART" id="SM00393">
    <property type="entry name" value="R3H"/>
    <property type="match status" value="1"/>
</dbReference>
<dbReference type="InterPro" id="IPR036867">
    <property type="entry name" value="R3H_dom_sf"/>
</dbReference>
<name>A0A9W6XW39_9STRA</name>
<dbReference type="InterPro" id="IPR001374">
    <property type="entry name" value="R3H_dom"/>
</dbReference>
<feature type="compositionally biased region" description="Basic and acidic residues" evidence="6">
    <location>
        <begin position="378"/>
        <end position="399"/>
    </location>
</feature>
<dbReference type="Pfam" id="PF00642">
    <property type="entry name" value="zf-CCCH"/>
    <property type="match status" value="2"/>
</dbReference>
<feature type="zinc finger region" description="C3H1-type" evidence="5">
    <location>
        <begin position="108"/>
        <end position="135"/>
    </location>
</feature>
<dbReference type="Pfam" id="PF00643">
    <property type="entry name" value="zf-B_box"/>
    <property type="match status" value="1"/>
</dbReference>
<dbReference type="InterPro" id="IPR035979">
    <property type="entry name" value="RBD_domain_sf"/>
</dbReference>
<dbReference type="EMBL" id="BSXT01002061">
    <property type="protein sequence ID" value="GMF46970.1"/>
    <property type="molecule type" value="Genomic_DNA"/>
</dbReference>
<dbReference type="PANTHER" id="PTHR11224">
    <property type="entry name" value="MAKORIN-RELATED"/>
    <property type="match status" value="1"/>
</dbReference>
<feature type="compositionally biased region" description="Low complexity" evidence="6">
    <location>
        <begin position="648"/>
        <end position="658"/>
    </location>
</feature>
<dbReference type="InterPro" id="IPR000315">
    <property type="entry name" value="Znf_B-box"/>
</dbReference>
<dbReference type="PANTHER" id="PTHR11224:SF10">
    <property type="entry name" value="IP09428P-RELATED"/>
    <property type="match status" value="1"/>
</dbReference>
<feature type="zinc finger region" description="C3H1-type" evidence="5">
    <location>
        <begin position="217"/>
        <end position="244"/>
    </location>
</feature>
<dbReference type="SUPFAM" id="SSF90229">
    <property type="entry name" value="CCCH zinc finger"/>
    <property type="match status" value="1"/>
</dbReference>
<feature type="compositionally biased region" description="Pro residues" evidence="6">
    <location>
        <begin position="673"/>
        <end position="685"/>
    </location>
</feature>
<gene>
    <name evidence="10" type="ORF">Pfra01_001752400</name>
</gene>
<evidence type="ECO:0000256" key="6">
    <source>
        <dbReference type="SAM" id="MobiDB-lite"/>
    </source>
</evidence>
<dbReference type="SUPFAM" id="SSF57845">
    <property type="entry name" value="B-box zinc-binding domain"/>
    <property type="match status" value="1"/>
</dbReference>
<dbReference type="CDD" id="cd19757">
    <property type="entry name" value="Bbox1"/>
    <property type="match status" value="1"/>
</dbReference>